<evidence type="ECO:0000313" key="2">
    <source>
        <dbReference type="Proteomes" id="UP000887159"/>
    </source>
</evidence>
<gene>
    <name evidence="1" type="ORF">TNCV_3120351</name>
</gene>
<dbReference type="Proteomes" id="UP000887159">
    <property type="component" value="Unassembled WGS sequence"/>
</dbReference>
<evidence type="ECO:0000313" key="1">
    <source>
        <dbReference type="EMBL" id="GFY30875.1"/>
    </source>
</evidence>
<comment type="caution">
    <text evidence="1">The sequence shown here is derived from an EMBL/GenBank/DDBJ whole genome shotgun (WGS) entry which is preliminary data.</text>
</comment>
<accession>A0A8X6W9Q0</accession>
<dbReference type="EMBL" id="BMAU01021394">
    <property type="protein sequence ID" value="GFY30875.1"/>
    <property type="molecule type" value="Genomic_DNA"/>
</dbReference>
<organism evidence="1 2">
    <name type="scientific">Trichonephila clavipes</name>
    <name type="common">Golden silk orbweaver</name>
    <name type="synonym">Nephila clavipes</name>
    <dbReference type="NCBI Taxonomy" id="2585209"/>
    <lineage>
        <taxon>Eukaryota</taxon>
        <taxon>Metazoa</taxon>
        <taxon>Ecdysozoa</taxon>
        <taxon>Arthropoda</taxon>
        <taxon>Chelicerata</taxon>
        <taxon>Arachnida</taxon>
        <taxon>Araneae</taxon>
        <taxon>Araneomorphae</taxon>
        <taxon>Entelegynae</taxon>
        <taxon>Araneoidea</taxon>
        <taxon>Nephilidae</taxon>
        <taxon>Trichonephila</taxon>
    </lineage>
</organism>
<name>A0A8X6W9Q0_TRICX</name>
<protein>
    <submittedName>
        <fullName evidence="1">Uncharacterized protein</fullName>
    </submittedName>
</protein>
<dbReference type="AlphaFoldDB" id="A0A8X6W9Q0"/>
<proteinExistence type="predicted"/>
<sequence>MQRGPMHVQQDEVQTSSRWSGVKVRIGEEQLRFHTRRWTMVQNFEESGNSDSEERQHDYHGKKWVVIATVKV</sequence>
<keyword evidence="2" id="KW-1185">Reference proteome</keyword>
<reference evidence="1" key="1">
    <citation type="submission" date="2020-08" db="EMBL/GenBank/DDBJ databases">
        <title>Multicomponent nature underlies the extraordinary mechanical properties of spider dragline silk.</title>
        <authorList>
            <person name="Kono N."/>
            <person name="Nakamura H."/>
            <person name="Mori M."/>
            <person name="Yoshida Y."/>
            <person name="Ohtoshi R."/>
            <person name="Malay A.D."/>
            <person name="Moran D.A.P."/>
            <person name="Tomita M."/>
            <person name="Numata K."/>
            <person name="Arakawa K."/>
        </authorList>
    </citation>
    <scope>NUCLEOTIDE SEQUENCE</scope>
</reference>